<protein>
    <submittedName>
        <fullName evidence="12">Uncharacterized protein</fullName>
    </submittedName>
</protein>
<keyword evidence="11" id="KW-0472">Membrane</keyword>
<keyword evidence="10" id="KW-0503">Monooxygenase</keyword>
<keyword evidence="5" id="KW-0812">Transmembrane</keyword>
<dbReference type="GO" id="GO:0005506">
    <property type="term" value="F:iron ion binding"/>
    <property type="evidence" value="ECO:0007669"/>
    <property type="project" value="InterPro"/>
</dbReference>
<dbReference type="InterPro" id="IPR036396">
    <property type="entry name" value="Cyt_P450_sf"/>
</dbReference>
<proteinExistence type="inferred from homology"/>
<evidence type="ECO:0000256" key="2">
    <source>
        <dbReference type="ARBA" id="ARBA00004370"/>
    </source>
</evidence>
<evidence type="ECO:0000256" key="1">
    <source>
        <dbReference type="ARBA" id="ARBA00001971"/>
    </source>
</evidence>
<evidence type="ECO:0000256" key="6">
    <source>
        <dbReference type="ARBA" id="ARBA00022723"/>
    </source>
</evidence>
<evidence type="ECO:0000256" key="8">
    <source>
        <dbReference type="ARBA" id="ARBA00023002"/>
    </source>
</evidence>
<organism evidence="12 13">
    <name type="scientific">Armillaria solidipes</name>
    <dbReference type="NCBI Taxonomy" id="1076256"/>
    <lineage>
        <taxon>Eukaryota</taxon>
        <taxon>Fungi</taxon>
        <taxon>Dikarya</taxon>
        <taxon>Basidiomycota</taxon>
        <taxon>Agaricomycotina</taxon>
        <taxon>Agaricomycetes</taxon>
        <taxon>Agaricomycetidae</taxon>
        <taxon>Agaricales</taxon>
        <taxon>Marasmiineae</taxon>
        <taxon>Physalacriaceae</taxon>
        <taxon>Armillaria</taxon>
    </lineage>
</organism>
<accession>A0A2H3BIN0</accession>
<keyword evidence="9" id="KW-0408">Iron</keyword>
<sequence length="146" mass="16544">MLILSQLKSIPTVGSSGIIGSWIDAFKFIFHAKEIVEEGQRMYGSIFKVPLLDRWTVVVSGAERINDIRKSSLEELSSFFMSEDVSYMDYTFGRSHRLDPYHLEVLRGALTRNIASCLADVQDEIKAAFRDNIPMTEGAKTNDVYE</sequence>
<reference evidence="13" key="1">
    <citation type="journal article" date="2017" name="Nat. Ecol. Evol.">
        <title>Genome expansion and lineage-specific genetic innovations in the forest pathogenic fungi Armillaria.</title>
        <authorList>
            <person name="Sipos G."/>
            <person name="Prasanna A.N."/>
            <person name="Walter M.C."/>
            <person name="O'Connor E."/>
            <person name="Balint B."/>
            <person name="Krizsan K."/>
            <person name="Kiss B."/>
            <person name="Hess J."/>
            <person name="Varga T."/>
            <person name="Slot J."/>
            <person name="Riley R."/>
            <person name="Boka B."/>
            <person name="Rigling D."/>
            <person name="Barry K."/>
            <person name="Lee J."/>
            <person name="Mihaltcheva S."/>
            <person name="LaButti K."/>
            <person name="Lipzen A."/>
            <person name="Waldron R."/>
            <person name="Moloney N.M."/>
            <person name="Sperisen C."/>
            <person name="Kredics L."/>
            <person name="Vagvoelgyi C."/>
            <person name="Patrignani A."/>
            <person name="Fitzpatrick D."/>
            <person name="Nagy I."/>
            <person name="Doyle S."/>
            <person name="Anderson J.B."/>
            <person name="Grigoriev I.V."/>
            <person name="Gueldener U."/>
            <person name="Muensterkoetter M."/>
            <person name="Nagy L.G."/>
        </authorList>
    </citation>
    <scope>NUCLEOTIDE SEQUENCE [LARGE SCALE GENOMIC DNA]</scope>
    <source>
        <strain evidence="13">28-4</strain>
    </source>
</reference>
<comment type="similarity">
    <text evidence="3">Belongs to the cytochrome P450 family.</text>
</comment>
<keyword evidence="13" id="KW-1185">Reference proteome</keyword>
<dbReference type="GO" id="GO:0020037">
    <property type="term" value="F:heme binding"/>
    <property type="evidence" value="ECO:0007669"/>
    <property type="project" value="InterPro"/>
</dbReference>
<evidence type="ECO:0000256" key="4">
    <source>
        <dbReference type="ARBA" id="ARBA00022617"/>
    </source>
</evidence>
<dbReference type="Proteomes" id="UP000218334">
    <property type="component" value="Unassembled WGS sequence"/>
</dbReference>
<dbReference type="GO" id="GO:0016705">
    <property type="term" value="F:oxidoreductase activity, acting on paired donors, with incorporation or reduction of molecular oxygen"/>
    <property type="evidence" value="ECO:0007669"/>
    <property type="project" value="InterPro"/>
</dbReference>
<evidence type="ECO:0000313" key="13">
    <source>
        <dbReference type="Proteomes" id="UP000218334"/>
    </source>
</evidence>
<keyword evidence="8" id="KW-0560">Oxidoreductase</keyword>
<dbReference type="GO" id="GO:0004497">
    <property type="term" value="F:monooxygenase activity"/>
    <property type="evidence" value="ECO:0007669"/>
    <property type="project" value="UniProtKB-KW"/>
</dbReference>
<comment type="cofactor">
    <cofactor evidence="1">
        <name>heme</name>
        <dbReference type="ChEBI" id="CHEBI:30413"/>
    </cofactor>
</comment>
<evidence type="ECO:0000256" key="9">
    <source>
        <dbReference type="ARBA" id="ARBA00023004"/>
    </source>
</evidence>
<dbReference type="PANTHER" id="PTHR46206:SF5">
    <property type="entry name" value="P450, PUTATIVE (EUROFUNG)-RELATED"/>
    <property type="match status" value="1"/>
</dbReference>
<evidence type="ECO:0000256" key="10">
    <source>
        <dbReference type="ARBA" id="ARBA00023033"/>
    </source>
</evidence>
<keyword evidence="6" id="KW-0479">Metal-binding</keyword>
<evidence type="ECO:0000256" key="5">
    <source>
        <dbReference type="ARBA" id="ARBA00022692"/>
    </source>
</evidence>
<gene>
    <name evidence="12" type="ORF">ARMSODRAFT_893988</name>
</gene>
<dbReference type="PANTHER" id="PTHR46206">
    <property type="entry name" value="CYTOCHROME P450"/>
    <property type="match status" value="1"/>
</dbReference>
<dbReference type="Gene3D" id="1.10.630.10">
    <property type="entry name" value="Cytochrome P450"/>
    <property type="match status" value="1"/>
</dbReference>
<dbReference type="STRING" id="1076256.A0A2H3BIN0"/>
<name>A0A2H3BIN0_9AGAR</name>
<dbReference type="AlphaFoldDB" id="A0A2H3BIN0"/>
<keyword evidence="7" id="KW-1133">Transmembrane helix</keyword>
<dbReference type="GO" id="GO:0016020">
    <property type="term" value="C:membrane"/>
    <property type="evidence" value="ECO:0007669"/>
    <property type="project" value="UniProtKB-SubCell"/>
</dbReference>
<keyword evidence="4" id="KW-0349">Heme</keyword>
<dbReference type="SUPFAM" id="SSF48264">
    <property type="entry name" value="Cytochrome P450"/>
    <property type="match status" value="1"/>
</dbReference>
<evidence type="ECO:0000256" key="11">
    <source>
        <dbReference type="ARBA" id="ARBA00023136"/>
    </source>
</evidence>
<evidence type="ECO:0000256" key="7">
    <source>
        <dbReference type="ARBA" id="ARBA00022989"/>
    </source>
</evidence>
<evidence type="ECO:0000313" key="12">
    <source>
        <dbReference type="EMBL" id="PBK63713.1"/>
    </source>
</evidence>
<dbReference type="EMBL" id="KZ293456">
    <property type="protein sequence ID" value="PBK63713.1"/>
    <property type="molecule type" value="Genomic_DNA"/>
</dbReference>
<comment type="subcellular location">
    <subcellularLocation>
        <location evidence="2">Membrane</location>
    </subcellularLocation>
</comment>
<evidence type="ECO:0000256" key="3">
    <source>
        <dbReference type="ARBA" id="ARBA00010617"/>
    </source>
</evidence>